<evidence type="ECO:0000256" key="2">
    <source>
        <dbReference type="ARBA" id="ARBA00022692"/>
    </source>
</evidence>
<feature type="transmembrane region" description="Helical" evidence="5">
    <location>
        <begin position="136"/>
        <end position="157"/>
    </location>
</feature>
<dbReference type="Pfam" id="PF01061">
    <property type="entry name" value="ABC2_membrane"/>
    <property type="match status" value="1"/>
</dbReference>
<reference evidence="8" key="1">
    <citation type="journal article" date="2019" name="Int. J. Syst. Evol. Microbiol.">
        <title>The Global Catalogue of Microorganisms (GCM) 10K type strain sequencing project: providing services to taxonomists for standard genome sequencing and annotation.</title>
        <authorList>
            <consortium name="The Broad Institute Genomics Platform"/>
            <consortium name="The Broad Institute Genome Sequencing Center for Infectious Disease"/>
            <person name="Wu L."/>
            <person name="Ma J."/>
        </authorList>
    </citation>
    <scope>NUCLEOTIDE SEQUENCE [LARGE SCALE GENOMIC DNA]</scope>
    <source>
        <strain evidence="8">CCUG 57263</strain>
    </source>
</reference>
<dbReference type="RefSeq" id="WP_379291614.1">
    <property type="nucleotide sequence ID" value="NZ_JBHTIU010000106.1"/>
</dbReference>
<accession>A0ABW3DIX5</accession>
<keyword evidence="2 5" id="KW-0812">Transmembrane</keyword>
<gene>
    <name evidence="7" type="ORF">ACFQ03_24560</name>
</gene>
<sequence length="244" mass="26813">MNQIFNQYKYVFQMQFLRNSGYLIFFALIQILLAIGIVIGFTYLIPNPDPDSILFLATGAPTLILIVTGLVILPQQVGTAKSDGYMEFIRTWPIHRAVILGADTTLWLCITVPAIAVSSAVAHFMFQPGYDVSWTVIPALLMIALTSIGVGYGLSYLLSPEASLSVSQVIVFGALMFSPVNFPMERLPEWLQALHQVLPIYSMAEVMRSSLAASTFTASTGNYINLLLWCVAGYGGAIYILNKK</sequence>
<keyword evidence="4 5" id="KW-0472">Membrane</keyword>
<evidence type="ECO:0000313" key="8">
    <source>
        <dbReference type="Proteomes" id="UP001597120"/>
    </source>
</evidence>
<dbReference type="PANTHER" id="PTHR43077">
    <property type="entry name" value="TRANSPORT PERMEASE YVFS-RELATED"/>
    <property type="match status" value="1"/>
</dbReference>
<feature type="transmembrane region" description="Helical" evidence="5">
    <location>
        <begin position="223"/>
        <end position="241"/>
    </location>
</feature>
<evidence type="ECO:0000256" key="4">
    <source>
        <dbReference type="ARBA" id="ARBA00023136"/>
    </source>
</evidence>
<evidence type="ECO:0000256" key="3">
    <source>
        <dbReference type="ARBA" id="ARBA00022989"/>
    </source>
</evidence>
<feature type="transmembrane region" description="Helical" evidence="5">
    <location>
        <begin position="21"/>
        <end position="46"/>
    </location>
</feature>
<dbReference type="InterPro" id="IPR013525">
    <property type="entry name" value="ABC2_TM"/>
</dbReference>
<feature type="transmembrane region" description="Helical" evidence="5">
    <location>
        <begin position="52"/>
        <end position="73"/>
    </location>
</feature>
<feature type="domain" description="ABC-2 type transporter transmembrane" evidence="6">
    <location>
        <begin position="14"/>
        <end position="210"/>
    </location>
</feature>
<comment type="caution">
    <text evidence="7">The sequence shown here is derived from an EMBL/GenBank/DDBJ whole genome shotgun (WGS) entry which is preliminary data.</text>
</comment>
<feature type="transmembrane region" description="Helical" evidence="5">
    <location>
        <begin position="164"/>
        <end position="182"/>
    </location>
</feature>
<keyword evidence="3 5" id="KW-1133">Transmembrane helix</keyword>
<evidence type="ECO:0000313" key="7">
    <source>
        <dbReference type="EMBL" id="MFD0872298.1"/>
    </source>
</evidence>
<evidence type="ECO:0000256" key="5">
    <source>
        <dbReference type="SAM" id="Phobius"/>
    </source>
</evidence>
<evidence type="ECO:0000259" key="6">
    <source>
        <dbReference type="Pfam" id="PF01061"/>
    </source>
</evidence>
<protein>
    <submittedName>
        <fullName evidence="7">ABC transporter permease</fullName>
    </submittedName>
</protein>
<dbReference type="PANTHER" id="PTHR43077:SF11">
    <property type="entry name" value="TRANSPORT PERMEASE YVFS-RELATED"/>
    <property type="match status" value="1"/>
</dbReference>
<dbReference type="InterPro" id="IPR051328">
    <property type="entry name" value="T7SS_ABC-Transporter"/>
</dbReference>
<dbReference type="Proteomes" id="UP001597120">
    <property type="component" value="Unassembled WGS sequence"/>
</dbReference>
<feature type="transmembrane region" description="Helical" evidence="5">
    <location>
        <begin position="94"/>
        <end position="116"/>
    </location>
</feature>
<evidence type="ECO:0000256" key="1">
    <source>
        <dbReference type="ARBA" id="ARBA00004141"/>
    </source>
</evidence>
<organism evidence="7 8">
    <name type="scientific">Paenibacillus residui</name>
    <dbReference type="NCBI Taxonomy" id="629724"/>
    <lineage>
        <taxon>Bacteria</taxon>
        <taxon>Bacillati</taxon>
        <taxon>Bacillota</taxon>
        <taxon>Bacilli</taxon>
        <taxon>Bacillales</taxon>
        <taxon>Paenibacillaceae</taxon>
        <taxon>Paenibacillus</taxon>
    </lineage>
</organism>
<dbReference type="EMBL" id="JBHTIU010000106">
    <property type="protein sequence ID" value="MFD0872298.1"/>
    <property type="molecule type" value="Genomic_DNA"/>
</dbReference>
<proteinExistence type="predicted"/>
<comment type="subcellular location">
    <subcellularLocation>
        <location evidence="1">Membrane</location>
        <topology evidence="1">Multi-pass membrane protein</topology>
    </subcellularLocation>
</comment>
<keyword evidence="8" id="KW-1185">Reference proteome</keyword>
<name>A0ABW3DIX5_9BACL</name>